<reference evidence="1 2" key="1">
    <citation type="submission" date="2023-07" db="EMBL/GenBank/DDBJ databases">
        <title>Comparative genomics of wheat-associated soil bacteria to identify genetic determinants of phenazine resistance.</title>
        <authorList>
            <person name="Mouncey N."/>
        </authorList>
    </citation>
    <scope>NUCLEOTIDE SEQUENCE [LARGE SCALE GENOMIC DNA]</scope>
    <source>
        <strain evidence="1 2">V2I4</strain>
    </source>
</reference>
<organism evidence="1 2">
    <name type="scientific">Streptomyces umbrinus</name>
    <dbReference type="NCBI Taxonomy" id="67370"/>
    <lineage>
        <taxon>Bacteria</taxon>
        <taxon>Bacillati</taxon>
        <taxon>Actinomycetota</taxon>
        <taxon>Actinomycetes</taxon>
        <taxon>Kitasatosporales</taxon>
        <taxon>Streptomycetaceae</taxon>
        <taxon>Streptomyces</taxon>
        <taxon>Streptomyces phaeochromogenes group</taxon>
    </lineage>
</organism>
<proteinExistence type="predicted"/>
<dbReference type="Proteomes" id="UP001230328">
    <property type="component" value="Unassembled WGS sequence"/>
</dbReference>
<dbReference type="RefSeq" id="WP_307528289.1">
    <property type="nucleotide sequence ID" value="NZ_JAUSZI010000002.1"/>
</dbReference>
<comment type="caution">
    <text evidence="1">The sequence shown here is derived from an EMBL/GenBank/DDBJ whole genome shotgun (WGS) entry which is preliminary data.</text>
</comment>
<dbReference type="EMBL" id="JAUSZI010000002">
    <property type="protein sequence ID" value="MDQ1031864.1"/>
    <property type="molecule type" value="Genomic_DNA"/>
</dbReference>
<sequence length="286" mass="31832">MTGASVFSKALAEVQFRVPYSSASSYHEYYGKGAPPWRLGRGCGWQTFEVARLVEERCGARPTHLYAGGHSPAMYFGEGEITVLDPYLPHLEPLRLRRADTVSGTVRAGTDAYPLRVRADGTPAPSRLSATWWVGDGVFLLEYSRYSPRRSAMVTHRAFTFHLGTELPAFPVPSGFARRLLLEPMQNNLSIRALHRQELRMGELVLPFGGRPRDQLVDPAFLIAKDNQGRVSRAGTPAFDRVLELIADAVKGTPAEVTEFVMDAAAIYHRVVPLDQKWPEYSAEDE</sequence>
<evidence type="ECO:0000313" key="1">
    <source>
        <dbReference type="EMBL" id="MDQ1031864.1"/>
    </source>
</evidence>
<gene>
    <name evidence="1" type="ORF">QF035_009446</name>
</gene>
<protein>
    <submittedName>
        <fullName evidence="1">Transposase</fullName>
    </submittedName>
</protein>
<keyword evidence="2" id="KW-1185">Reference proteome</keyword>
<accession>A0ABU0T7S3</accession>
<evidence type="ECO:0000313" key="2">
    <source>
        <dbReference type="Proteomes" id="UP001230328"/>
    </source>
</evidence>
<name>A0ABU0T7S3_9ACTN</name>